<dbReference type="SUPFAM" id="SSF48452">
    <property type="entry name" value="TPR-like"/>
    <property type="match status" value="1"/>
</dbReference>
<protein>
    <submittedName>
        <fullName evidence="1">Tetratricopeptide repeat protein</fullName>
    </submittedName>
</protein>
<dbReference type="InterPro" id="IPR019734">
    <property type="entry name" value="TPR_rpt"/>
</dbReference>
<comment type="caution">
    <text evidence="1">The sequence shown here is derived from an EMBL/GenBank/DDBJ whole genome shotgun (WGS) entry which is preliminary data.</text>
</comment>
<evidence type="ECO:0000313" key="1">
    <source>
        <dbReference type="EMBL" id="MBM9468560.1"/>
    </source>
</evidence>
<keyword evidence="2" id="KW-1185">Reference proteome</keyword>
<reference evidence="1" key="1">
    <citation type="submission" date="2021-01" db="EMBL/GenBank/DDBJ databases">
        <title>YIM 132084 draft genome.</title>
        <authorList>
            <person name="An D."/>
        </authorList>
    </citation>
    <scope>NUCLEOTIDE SEQUENCE</scope>
    <source>
        <strain evidence="1">YIM 132084</strain>
    </source>
</reference>
<name>A0A938YIT3_9ACTN</name>
<dbReference type="Proteomes" id="UP000663792">
    <property type="component" value="Unassembled WGS sequence"/>
</dbReference>
<evidence type="ECO:0000313" key="2">
    <source>
        <dbReference type="Proteomes" id="UP000663792"/>
    </source>
</evidence>
<dbReference type="Gene3D" id="1.25.40.10">
    <property type="entry name" value="Tetratricopeptide repeat domain"/>
    <property type="match status" value="1"/>
</dbReference>
<gene>
    <name evidence="1" type="ORF">JL106_14845</name>
</gene>
<sequence>MDREKTWEQIKRIGYGSGPAKGYVWMDQEEEARIDARLAEHPADRSLLTAKGILNLNWDPDVAAECFSRALAVQPFDAHQHYNRGRVYLNTFRRSEALAALELAVRLDAEDNWKWHFLGVARYLLRDYEVALGHFRTAMTVAARHDDDLISCEIDWMWLCLVHLGRPDEAARVVATVTPETKVVPVIGDDEGYRDICLLLNGTIPVDEYVARIDPGGEGGSYGALFAVARYHYHLERDIPTALEYLHRVLSLPDPPDDRGNGILSRQKGWGYQLALHDRDEWERAAAALGGPAPTTSTTPPAASGN</sequence>
<dbReference type="InterPro" id="IPR011990">
    <property type="entry name" value="TPR-like_helical_dom_sf"/>
</dbReference>
<dbReference type="AlphaFoldDB" id="A0A938YIT3"/>
<dbReference type="EMBL" id="JAERWK010000019">
    <property type="protein sequence ID" value="MBM9468560.1"/>
    <property type="molecule type" value="Genomic_DNA"/>
</dbReference>
<dbReference type="RefSeq" id="WP_205261512.1">
    <property type="nucleotide sequence ID" value="NZ_JAERWK010000019.1"/>
</dbReference>
<accession>A0A938YIT3</accession>
<dbReference type="SMART" id="SM00028">
    <property type="entry name" value="TPR"/>
    <property type="match status" value="2"/>
</dbReference>
<proteinExistence type="predicted"/>
<organism evidence="1 2">
    <name type="scientific">Nakamurella leprariae</name>
    <dbReference type="NCBI Taxonomy" id="2803911"/>
    <lineage>
        <taxon>Bacteria</taxon>
        <taxon>Bacillati</taxon>
        <taxon>Actinomycetota</taxon>
        <taxon>Actinomycetes</taxon>
        <taxon>Nakamurellales</taxon>
        <taxon>Nakamurellaceae</taxon>
        <taxon>Nakamurella</taxon>
    </lineage>
</organism>